<evidence type="ECO:0000313" key="1">
    <source>
        <dbReference type="EMBL" id="PKK62155.1"/>
    </source>
</evidence>
<dbReference type="Proteomes" id="UP000233469">
    <property type="component" value="Unassembled WGS sequence"/>
</dbReference>
<dbReference type="AlphaFoldDB" id="A0A2N1MKJ5"/>
<evidence type="ECO:0000313" key="2">
    <source>
        <dbReference type="Proteomes" id="UP000233469"/>
    </source>
</evidence>
<proteinExistence type="predicted"/>
<reference evidence="1 2" key="2">
    <citation type="submission" date="2017-10" db="EMBL/GenBank/DDBJ databases">
        <title>Extensive intraspecific genome diversity in a model arbuscular mycorrhizal fungus.</title>
        <authorList>
            <person name="Chen E.C.H."/>
            <person name="Morin E."/>
            <person name="Baudet D."/>
            <person name="Noel J."/>
            <person name="Ndikumana S."/>
            <person name="Charron P."/>
            <person name="St-Onge C."/>
            <person name="Giorgi J."/>
            <person name="Grigoriev I.V."/>
            <person name="Roux C."/>
            <person name="Martin F.M."/>
            <person name="Corradi N."/>
        </authorList>
    </citation>
    <scope>NUCLEOTIDE SEQUENCE [LARGE SCALE GENOMIC DNA]</scope>
    <source>
        <strain evidence="1 2">C2</strain>
    </source>
</reference>
<gene>
    <name evidence="1" type="ORF">RhiirC2_790780</name>
</gene>
<dbReference type="EMBL" id="LLXL01002006">
    <property type="protein sequence ID" value="PKK62155.1"/>
    <property type="molecule type" value="Genomic_DNA"/>
</dbReference>
<organism evidence="1 2">
    <name type="scientific">Rhizophagus irregularis</name>
    <dbReference type="NCBI Taxonomy" id="588596"/>
    <lineage>
        <taxon>Eukaryota</taxon>
        <taxon>Fungi</taxon>
        <taxon>Fungi incertae sedis</taxon>
        <taxon>Mucoromycota</taxon>
        <taxon>Glomeromycotina</taxon>
        <taxon>Glomeromycetes</taxon>
        <taxon>Glomerales</taxon>
        <taxon>Glomeraceae</taxon>
        <taxon>Rhizophagus</taxon>
    </lineage>
</organism>
<name>A0A2N1MKJ5_9GLOM</name>
<reference evidence="1 2" key="1">
    <citation type="submission" date="2016-04" db="EMBL/GenBank/DDBJ databases">
        <title>Genome analyses suggest a sexual origin of heterokaryosis in a supposedly ancient asexual fungus.</title>
        <authorList>
            <person name="Ropars J."/>
            <person name="Sedzielewska K."/>
            <person name="Noel J."/>
            <person name="Charron P."/>
            <person name="Farinelli L."/>
            <person name="Marton T."/>
            <person name="Kruger M."/>
            <person name="Pelin A."/>
            <person name="Brachmann A."/>
            <person name="Corradi N."/>
        </authorList>
    </citation>
    <scope>NUCLEOTIDE SEQUENCE [LARGE SCALE GENOMIC DNA]</scope>
    <source>
        <strain evidence="1 2">C2</strain>
    </source>
</reference>
<sequence length="67" mass="7878">MRTLDTLFKSTEKPQFLSPSPFLSFENQQCTVIKNMVGVKWMPVEQRKHTKLESLLNDEDFKEECQA</sequence>
<accession>A0A2N1MKJ5</accession>
<comment type="caution">
    <text evidence="1">The sequence shown here is derived from an EMBL/GenBank/DDBJ whole genome shotgun (WGS) entry which is preliminary data.</text>
</comment>
<protein>
    <submittedName>
        <fullName evidence="1">Uncharacterized protein</fullName>
    </submittedName>
</protein>